<feature type="repeat" description="TPR" evidence="1">
    <location>
        <begin position="99"/>
        <end position="132"/>
    </location>
</feature>
<protein>
    <submittedName>
        <fullName evidence="2">Tfp pilus assembly protein PilF</fullName>
    </submittedName>
</protein>
<name>C4FKZ2_9AQUI</name>
<dbReference type="RefSeq" id="WP_007547445.1">
    <property type="nucleotide sequence ID" value="NZ_ABZS01000125.1"/>
</dbReference>
<evidence type="ECO:0000313" key="2">
    <source>
        <dbReference type="EMBL" id="EEP60253.1"/>
    </source>
</evidence>
<sequence>MRKNFFALTLAILISSCANPQSYETDLRVGDGKYLYEMGVSYLNSGNNAMAIKYLEEALKSYDKPEVYNALALAYQFAGEFAKAEDIFRLGIDKYPDYPELLTNYGILLANQKKFNEAIKYFEKAINNPTYSGKEKAYYNLGMVYLQLGKEDLFLYNLEKALMFNSNFVNAYIALGDYYLDKYNVVHSKEMLKKAREYYSKALNYVVNDPLIYFRLGKVYHELGDDELAKYYLEKALRSAENNAGLKEEIRKYLLEILDKPKSKINLNEENKKPSSTLEDKNNNENPILKYIK</sequence>
<reference evidence="2 3" key="1">
    <citation type="submission" date="2009-04" db="EMBL/GenBank/DDBJ databases">
        <authorList>
            <person name="Reysenbach A.-L."/>
            <person name="Heidelberg J.F."/>
            <person name="Nelson W.C."/>
        </authorList>
    </citation>
    <scope>NUCLEOTIDE SEQUENCE [LARGE SCALE GENOMIC DNA]</scope>
    <source>
        <strain evidence="2 3">SS-5</strain>
    </source>
</reference>
<dbReference type="SUPFAM" id="SSF48452">
    <property type="entry name" value="TPR-like"/>
    <property type="match status" value="1"/>
</dbReference>
<evidence type="ECO:0000313" key="3">
    <source>
        <dbReference type="Proteomes" id="UP000005540"/>
    </source>
</evidence>
<feature type="repeat" description="TPR" evidence="1">
    <location>
        <begin position="135"/>
        <end position="168"/>
    </location>
</feature>
<proteinExistence type="predicted"/>
<dbReference type="InterPro" id="IPR019734">
    <property type="entry name" value="TPR_rpt"/>
</dbReference>
<gene>
    <name evidence="2" type="ORF">SULYE_1246</name>
</gene>
<dbReference type="AlphaFoldDB" id="C4FKZ2"/>
<feature type="repeat" description="TPR" evidence="1">
    <location>
        <begin position="210"/>
        <end position="243"/>
    </location>
</feature>
<feature type="repeat" description="TPR" evidence="1">
    <location>
        <begin position="65"/>
        <end position="98"/>
    </location>
</feature>
<comment type="caution">
    <text evidence="2">The sequence shown here is derived from an EMBL/GenBank/DDBJ whole genome shotgun (WGS) entry which is preliminary data.</text>
</comment>
<dbReference type="Pfam" id="PF13432">
    <property type="entry name" value="TPR_16"/>
    <property type="match status" value="1"/>
</dbReference>
<accession>C4FKZ2</accession>
<keyword evidence="1" id="KW-0802">TPR repeat</keyword>
<dbReference type="OrthoDB" id="9899at2"/>
<dbReference type="PANTHER" id="PTHR12558">
    <property type="entry name" value="CELL DIVISION CYCLE 16,23,27"/>
    <property type="match status" value="1"/>
</dbReference>
<dbReference type="InterPro" id="IPR011990">
    <property type="entry name" value="TPR-like_helical_dom_sf"/>
</dbReference>
<organism evidence="2 3">
    <name type="scientific">Sulfurihydrogenibium yellowstonense SS-5</name>
    <dbReference type="NCBI Taxonomy" id="432331"/>
    <lineage>
        <taxon>Bacteria</taxon>
        <taxon>Pseudomonadati</taxon>
        <taxon>Aquificota</taxon>
        <taxon>Aquificia</taxon>
        <taxon>Aquificales</taxon>
        <taxon>Hydrogenothermaceae</taxon>
        <taxon>Sulfurihydrogenibium</taxon>
    </lineage>
</organism>
<dbReference type="PROSITE" id="PS50005">
    <property type="entry name" value="TPR"/>
    <property type="match status" value="4"/>
</dbReference>
<keyword evidence="3" id="KW-1185">Reference proteome</keyword>
<dbReference type="PANTHER" id="PTHR12558:SF13">
    <property type="entry name" value="CELL DIVISION CYCLE PROTEIN 27 HOMOLOG"/>
    <property type="match status" value="1"/>
</dbReference>
<dbReference type="PROSITE" id="PS51257">
    <property type="entry name" value="PROKAR_LIPOPROTEIN"/>
    <property type="match status" value="1"/>
</dbReference>
<dbReference type="Gene3D" id="1.25.40.10">
    <property type="entry name" value="Tetratricopeptide repeat domain"/>
    <property type="match status" value="3"/>
</dbReference>
<dbReference type="Pfam" id="PF13181">
    <property type="entry name" value="TPR_8"/>
    <property type="match status" value="3"/>
</dbReference>
<dbReference type="EMBL" id="ABZS01000125">
    <property type="protein sequence ID" value="EEP60253.1"/>
    <property type="molecule type" value="Genomic_DNA"/>
</dbReference>
<evidence type="ECO:0000256" key="1">
    <source>
        <dbReference type="PROSITE-ProRule" id="PRU00339"/>
    </source>
</evidence>
<dbReference type="Proteomes" id="UP000005540">
    <property type="component" value="Unassembled WGS sequence"/>
</dbReference>
<dbReference type="SMART" id="SM00028">
    <property type="entry name" value="TPR"/>
    <property type="match status" value="6"/>
</dbReference>